<feature type="transmembrane region" description="Helical" evidence="1">
    <location>
        <begin position="12"/>
        <end position="31"/>
    </location>
</feature>
<gene>
    <name evidence="2" type="ORF">E8M01_03390</name>
</gene>
<dbReference type="EMBL" id="CP039690">
    <property type="protein sequence ID" value="QCI63363.1"/>
    <property type="molecule type" value="Genomic_DNA"/>
</dbReference>
<dbReference type="RefSeq" id="WP_136958821.1">
    <property type="nucleotide sequence ID" value="NZ_CP039690.1"/>
</dbReference>
<organism evidence="2 3">
    <name type="scientific">Phreatobacter stygius</name>
    <dbReference type="NCBI Taxonomy" id="1940610"/>
    <lineage>
        <taxon>Bacteria</taxon>
        <taxon>Pseudomonadati</taxon>
        <taxon>Pseudomonadota</taxon>
        <taxon>Alphaproteobacteria</taxon>
        <taxon>Hyphomicrobiales</taxon>
        <taxon>Phreatobacteraceae</taxon>
        <taxon>Phreatobacter</taxon>
    </lineage>
</organism>
<keyword evidence="1" id="KW-0812">Transmembrane</keyword>
<proteinExistence type="predicted"/>
<sequence length="114" mass="11998">MKTPDWLKPGLYGAVCGAAALAIVGFSWGGWMTKGGARQNAFDRSQTEVVSALASICADQAKRDPKNVERVAALKAASSWTRGDLVVQNGWATMPGKTEADRMVANACADIVAI</sequence>
<dbReference type="OrthoDB" id="5514977at2"/>
<evidence type="ECO:0000313" key="2">
    <source>
        <dbReference type="EMBL" id="QCI63363.1"/>
    </source>
</evidence>
<reference evidence="2 3" key="1">
    <citation type="submission" date="2019-04" db="EMBL/GenBank/DDBJ databases">
        <title>Phreatobacter aquaticus sp. nov.</title>
        <authorList>
            <person name="Choi A."/>
        </authorList>
    </citation>
    <scope>NUCLEOTIDE SEQUENCE [LARGE SCALE GENOMIC DNA]</scope>
    <source>
        <strain evidence="2 3">KCTC 52518</strain>
    </source>
</reference>
<evidence type="ECO:0000313" key="3">
    <source>
        <dbReference type="Proteomes" id="UP000298781"/>
    </source>
</evidence>
<keyword evidence="1" id="KW-1133">Transmembrane helix</keyword>
<name>A0A4D7AWM7_9HYPH</name>
<keyword evidence="1" id="KW-0472">Membrane</keyword>
<dbReference type="Proteomes" id="UP000298781">
    <property type="component" value="Chromosome"/>
</dbReference>
<evidence type="ECO:0000256" key="1">
    <source>
        <dbReference type="SAM" id="Phobius"/>
    </source>
</evidence>
<protein>
    <submittedName>
        <fullName evidence="2">Uncharacterized protein</fullName>
    </submittedName>
</protein>
<accession>A0A4D7AWM7</accession>
<keyword evidence="3" id="KW-1185">Reference proteome</keyword>
<dbReference type="AlphaFoldDB" id="A0A4D7AWM7"/>
<dbReference type="KEGG" id="pstg:E8M01_03390"/>